<dbReference type="KEGG" id="lfa:LFA_1644"/>
<dbReference type="Gene3D" id="3.40.5.10">
    <property type="entry name" value="Ribosomal protein L9, N-terminal domain"/>
    <property type="match status" value="1"/>
</dbReference>
<evidence type="ECO:0000256" key="4">
    <source>
        <dbReference type="ARBA" id="ARBA00022980"/>
    </source>
</evidence>
<dbReference type="AlphaFoldDB" id="A0A098G510"/>
<dbReference type="EMBL" id="LN614827">
    <property type="protein sequence ID" value="CEG57051.1"/>
    <property type="molecule type" value="Genomic_DNA"/>
</dbReference>
<name>A0A098G510_9GAMM</name>
<keyword evidence="3 7" id="KW-0694">RNA-binding</keyword>
<dbReference type="RefSeq" id="WP_045095619.1">
    <property type="nucleotide sequence ID" value="NZ_LN614827.1"/>
</dbReference>
<feature type="domain" description="Ribosomal protein L9" evidence="8">
    <location>
        <begin position="13"/>
        <end position="40"/>
    </location>
</feature>
<dbReference type="InterPro" id="IPR020069">
    <property type="entry name" value="Ribosomal_bL9_C"/>
</dbReference>
<dbReference type="PROSITE" id="PS00651">
    <property type="entry name" value="RIBOSOMAL_L9"/>
    <property type="match status" value="1"/>
</dbReference>
<dbReference type="InterPro" id="IPR020070">
    <property type="entry name" value="Ribosomal_bL9_N"/>
</dbReference>
<dbReference type="InterPro" id="IPR009027">
    <property type="entry name" value="Ribosomal_bL9/RNase_H1_N"/>
</dbReference>
<evidence type="ECO:0000259" key="8">
    <source>
        <dbReference type="PROSITE" id="PS00651"/>
    </source>
</evidence>
<dbReference type="HAMAP" id="MF_00503">
    <property type="entry name" value="Ribosomal_bL9"/>
    <property type="match status" value="1"/>
</dbReference>
<dbReference type="InterPro" id="IPR020594">
    <property type="entry name" value="Ribosomal_bL9_bac/chp"/>
</dbReference>
<evidence type="ECO:0000313" key="9">
    <source>
        <dbReference type="EMBL" id="CEG57051.1"/>
    </source>
</evidence>
<dbReference type="HOGENOM" id="CLU_078938_4_1_6"/>
<proteinExistence type="inferred from homology"/>
<dbReference type="NCBIfam" id="TIGR00158">
    <property type="entry name" value="L9"/>
    <property type="match status" value="1"/>
</dbReference>
<dbReference type="GO" id="GO:0006412">
    <property type="term" value="P:translation"/>
    <property type="evidence" value="ECO:0007669"/>
    <property type="project" value="UniProtKB-UniRule"/>
</dbReference>
<dbReference type="PANTHER" id="PTHR21368">
    <property type="entry name" value="50S RIBOSOMAL PROTEIN L9"/>
    <property type="match status" value="1"/>
</dbReference>
<dbReference type="SUPFAM" id="SSF55653">
    <property type="entry name" value="Ribosomal protein L9 C-domain"/>
    <property type="match status" value="1"/>
</dbReference>
<protein>
    <recommendedName>
        <fullName evidence="6 7">Large ribosomal subunit protein bL9</fullName>
    </recommendedName>
</protein>
<accession>A0A098G510</accession>
<evidence type="ECO:0000256" key="5">
    <source>
        <dbReference type="ARBA" id="ARBA00023274"/>
    </source>
</evidence>
<keyword evidence="4 7" id="KW-0689">Ribosomal protein</keyword>
<dbReference type="GO" id="GO:0019843">
    <property type="term" value="F:rRNA binding"/>
    <property type="evidence" value="ECO:0007669"/>
    <property type="project" value="UniProtKB-UniRule"/>
</dbReference>
<dbReference type="STRING" id="1212491.LFA_1644"/>
<dbReference type="InterPro" id="IPR036791">
    <property type="entry name" value="Ribosomal_bL9_C_sf"/>
</dbReference>
<keyword evidence="5 7" id="KW-0687">Ribonucleoprotein</keyword>
<evidence type="ECO:0000256" key="6">
    <source>
        <dbReference type="ARBA" id="ARBA00035292"/>
    </source>
</evidence>
<dbReference type="Proteomes" id="UP000032430">
    <property type="component" value="Chromosome I"/>
</dbReference>
<sequence length="149" mass="16419">MEVILLEKVRNLGNLGDKVNVKSGYGRNFLIPQNKAVFATPENVKLFEQRRSELEKKAQQGLALAEQRASKLNDTTVVISAMASDEGKLYGSVGINEIKEALIAKEIEISKREIVMPEGPLHSIGNYVVEIHVHSDVIANLQIEIVAAK</sequence>
<evidence type="ECO:0000313" key="10">
    <source>
        <dbReference type="Proteomes" id="UP000032430"/>
    </source>
</evidence>
<evidence type="ECO:0000256" key="2">
    <source>
        <dbReference type="ARBA" id="ARBA00022730"/>
    </source>
</evidence>
<dbReference type="SUPFAM" id="SSF55658">
    <property type="entry name" value="L9 N-domain-like"/>
    <property type="match status" value="1"/>
</dbReference>
<keyword evidence="2 7" id="KW-0699">rRNA-binding</keyword>
<evidence type="ECO:0000256" key="3">
    <source>
        <dbReference type="ARBA" id="ARBA00022884"/>
    </source>
</evidence>
<organism evidence="9 10">
    <name type="scientific">Legionella fallonii LLAP-10</name>
    <dbReference type="NCBI Taxonomy" id="1212491"/>
    <lineage>
        <taxon>Bacteria</taxon>
        <taxon>Pseudomonadati</taxon>
        <taxon>Pseudomonadota</taxon>
        <taxon>Gammaproteobacteria</taxon>
        <taxon>Legionellales</taxon>
        <taxon>Legionellaceae</taxon>
        <taxon>Legionella</taxon>
    </lineage>
</organism>
<dbReference type="Pfam" id="PF01281">
    <property type="entry name" value="Ribosomal_L9_N"/>
    <property type="match status" value="1"/>
</dbReference>
<evidence type="ECO:0000256" key="7">
    <source>
        <dbReference type="HAMAP-Rule" id="MF_00503"/>
    </source>
</evidence>
<dbReference type="Gene3D" id="3.10.430.100">
    <property type="entry name" value="Ribosomal protein L9, C-terminal domain"/>
    <property type="match status" value="1"/>
</dbReference>
<dbReference type="GO" id="GO:1990904">
    <property type="term" value="C:ribonucleoprotein complex"/>
    <property type="evidence" value="ECO:0007669"/>
    <property type="project" value="UniProtKB-KW"/>
</dbReference>
<reference evidence="10" key="1">
    <citation type="submission" date="2014-09" db="EMBL/GenBank/DDBJ databases">
        <authorList>
            <person name="Gomez-Valero L."/>
        </authorList>
    </citation>
    <scope>NUCLEOTIDE SEQUENCE [LARGE SCALE GENOMIC DNA]</scope>
    <source>
        <strain evidence="10">ATCC700992</strain>
    </source>
</reference>
<keyword evidence="10" id="KW-1185">Reference proteome</keyword>
<dbReference type="InterPro" id="IPR036935">
    <property type="entry name" value="Ribosomal_bL9_N_sf"/>
</dbReference>
<comment type="similarity">
    <text evidence="1 7">Belongs to the bacterial ribosomal protein bL9 family.</text>
</comment>
<dbReference type="GO" id="GO:0005840">
    <property type="term" value="C:ribosome"/>
    <property type="evidence" value="ECO:0007669"/>
    <property type="project" value="UniProtKB-KW"/>
</dbReference>
<evidence type="ECO:0000256" key="1">
    <source>
        <dbReference type="ARBA" id="ARBA00010605"/>
    </source>
</evidence>
<dbReference type="OrthoDB" id="9788336at2"/>
<comment type="function">
    <text evidence="7">Binds to the 23S rRNA.</text>
</comment>
<dbReference type="GO" id="GO:0003735">
    <property type="term" value="F:structural constituent of ribosome"/>
    <property type="evidence" value="ECO:0007669"/>
    <property type="project" value="InterPro"/>
</dbReference>
<dbReference type="Pfam" id="PF03948">
    <property type="entry name" value="Ribosomal_L9_C"/>
    <property type="match status" value="1"/>
</dbReference>
<gene>
    <name evidence="7 9" type="primary">rplI</name>
    <name evidence="9" type="ORF">LFA_1644</name>
</gene>
<dbReference type="InterPro" id="IPR000244">
    <property type="entry name" value="Ribosomal_bL9"/>
</dbReference>